<gene>
    <name evidence="2" type="ORF">TIFTF001_015324</name>
</gene>
<feature type="region of interest" description="Disordered" evidence="1">
    <location>
        <begin position="295"/>
        <end position="318"/>
    </location>
</feature>
<feature type="compositionally biased region" description="Polar residues" evidence="1">
    <location>
        <begin position="119"/>
        <end position="155"/>
    </location>
</feature>
<feature type="compositionally biased region" description="Basic and acidic residues" evidence="1">
    <location>
        <begin position="105"/>
        <end position="118"/>
    </location>
</feature>
<dbReference type="Proteomes" id="UP001187192">
    <property type="component" value="Unassembled WGS sequence"/>
</dbReference>
<evidence type="ECO:0000313" key="2">
    <source>
        <dbReference type="EMBL" id="GMN46146.1"/>
    </source>
</evidence>
<proteinExistence type="predicted"/>
<evidence type="ECO:0000313" key="3">
    <source>
        <dbReference type="Proteomes" id="UP001187192"/>
    </source>
</evidence>
<feature type="compositionally biased region" description="Basic and acidic residues" evidence="1">
    <location>
        <begin position="216"/>
        <end position="233"/>
    </location>
</feature>
<keyword evidence="3" id="KW-1185">Reference proteome</keyword>
<feature type="compositionally biased region" description="Basic residues" evidence="1">
    <location>
        <begin position="300"/>
        <end position="312"/>
    </location>
</feature>
<name>A0AA88ASA1_FICCA</name>
<comment type="caution">
    <text evidence="2">The sequence shown here is derived from an EMBL/GenBank/DDBJ whole genome shotgun (WGS) entry which is preliminary data.</text>
</comment>
<reference evidence="2" key="1">
    <citation type="submission" date="2023-07" db="EMBL/GenBank/DDBJ databases">
        <title>draft genome sequence of fig (Ficus carica).</title>
        <authorList>
            <person name="Takahashi T."/>
            <person name="Nishimura K."/>
        </authorList>
    </citation>
    <scope>NUCLEOTIDE SEQUENCE</scope>
</reference>
<accession>A0AA88ASA1</accession>
<dbReference type="AlphaFoldDB" id="A0AA88ASA1"/>
<feature type="region of interest" description="Disordered" evidence="1">
    <location>
        <begin position="214"/>
        <end position="233"/>
    </location>
</feature>
<dbReference type="EMBL" id="BTGU01000022">
    <property type="protein sequence ID" value="GMN46146.1"/>
    <property type="molecule type" value="Genomic_DNA"/>
</dbReference>
<organism evidence="2 3">
    <name type="scientific">Ficus carica</name>
    <name type="common">Common fig</name>
    <dbReference type="NCBI Taxonomy" id="3494"/>
    <lineage>
        <taxon>Eukaryota</taxon>
        <taxon>Viridiplantae</taxon>
        <taxon>Streptophyta</taxon>
        <taxon>Embryophyta</taxon>
        <taxon>Tracheophyta</taxon>
        <taxon>Spermatophyta</taxon>
        <taxon>Magnoliopsida</taxon>
        <taxon>eudicotyledons</taxon>
        <taxon>Gunneridae</taxon>
        <taxon>Pentapetalae</taxon>
        <taxon>rosids</taxon>
        <taxon>fabids</taxon>
        <taxon>Rosales</taxon>
        <taxon>Moraceae</taxon>
        <taxon>Ficeae</taxon>
        <taxon>Ficus</taxon>
    </lineage>
</organism>
<sequence length="511" mass="59553">MLKDRCQEFVDGKQSFIDNKLYRWRKFFMQLGITRLNIKSILVPTLEEQKANHTKGFVPYHDDPDAIVDNWATTLESGTSIFWDDLLHANLEGRRNFFHGYGERVQRRDREKPEDIIHEQSTPQQGTTTAEQTRSPSFNPTVNKSIPPQASSHADNSMVLREIQTLKQTVENMCTKHESQFSQLEKLITENSNRVDILTNIISRFVQQQLETWKGGNRDENSGGGGEHSRGVDVRINGGGDFEVEDVTNAPPDVCFKIEINIERDIEDSYLNEFFYQTLTCSSDEDCEEDVLDVEQPKRQPQRHLKKSKYKKTPYTDPGPKKMMFRKGSIKEFDPLRLPDNMRKPFEDYKSSDSKPPFTSGLGLIRGCNFFDKIITEQFWLLSDHIEEAVYGIRKRQSKYRDVINQDVVILDEIFGQLLVMNANEDGIIDDCFMTYVRGDIPKMRRYWNGATALYFMLNLYDTLDTNVTKKERGKHWVSVKIDLITAELVIFYYNWKCYEKVKIDRFMDPV</sequence>
<feature type="region of interest" description="Disordered" evidence="1">
    <location>
        <begin position="105"/>
        <end position="156"/>
    </location>
</feature>
<evidence type="ECO:0000256" key="1">
    <source>
        <dbReference type="SAM" id="MobiDB-lite"/>
    </source>
</evidence>
<protein>
    <submittedName>
        <fullName evidence="2">Uncharacterized protein</fullName>
    </submittedName>
</protein>